<dbReference type="EMBL" id="JAGMUU010000008">
    <property type="protein sequence ID" value="KAH7146882.1"/>
    <property type="molecule type" value="Genomic_DNA"/>
</dbReference>
<dbReference type="GO" id="GO:0004497">
    <property type="term" value="F:monooxygenase activity"/>
    <property type="evidence" value="ECO:0007669"/>
    <property type="project" value="UniProtKB-KW"/>
</dbReference>
<protein>
    <submittedName>
        <fullName evidence="10">Cytochrome P450 monooxygenase</fullName>
    </submittedName>
</protein>
<proteinExistence type="inferred from homology"/>
<dbReference type="PRINTS" id="PR00463">
    <property type="entry name" value="EP450I"/>
</dbReference>
<evidence type="ECO:0000313" key="10">
    <source>
        <dbReference type="EMBL" id="KAH7146882.1"/>
    </source>
</evidence>
<feature type="binding site" description="axial binding residue" evidence="7">
    <location>
        <position position="429"/>
    </location>
    <ligand>
        <name>heme</name>
        <dbReference type="ChEBI" id="CHEBI:30413"/>
    </ligand>
    <ligandPart>
        <name>Fe</name>
        <dbReference type="ChEBI" id="CHEBI:18248"/>
    </ligandPart>
</feature>
<dbReference type="PANTHER" id="PTHR24305:SF96">
    <property type="entry name" value="CYTOCHROME P450 MONOOXYGENASE STCB-RELATED"/>
    <property type="match status" value="1"/>
</dbReference>
<keyword evidence="9" id="KW-1133">Transmembrane helix</keyword>
<dbReference type="GO" id="GO:0005506">
    <property type="term" value="F:iron ion binding"/>
    <property type="evidence" value="ECO:0007669"/>
    <property type="project" value="InterPro"/>
</dbReference>
<dbReference type="InterPro" id="IPR002401">
    <property type="entry name" value="Cyt_P450_E_grp-I"/>
</dbReference>
<dbReference type="PRINTS" id="PR00385">
    <property type="entry name" value="P450"/>
</dbReference>
<dbReference type="CDD" id="cd11059">
    <property type="entry name" value="CYP_fungal"/>
    <property type="match status" value="1"/>
</dbReference>
<dbReference type="InterPro" id="IPR050121">
    <property type="entry name" value="Cytochrome_P450_monoxygenase"/>
</dbReference>
<keyword evidence="3 7" id="KW-0349">Heme</keyword>
<dbReference type="AlphaFoldDB" id="A0A9P9J2X8"/>
<evidence type="ECO:0000313" key="11">
    <source>
        <dbReference type="Proteomes" id="UP000717696"/>
    </source>
</evidence>
<dbReference type="Pfam" id="PF00067">
    <property type="entry name" value="p450"/>
    <property type="match status" value="1"/>
</dbReference>
<evidence type="ECO:0000256" key="5">
    <source>
        <dbReference type="ARBA" id="ARBA00023002"/>
    </source>
</evidence>
<evidence type="ECO:0000256" key="4">
    <source>
        <dbReference type="ARBA" id="ARBA00022723"/>
    </source>
</evidence>
<comment type="cofactor">
    <cofactor evidence="1 7">
        <name>heme</name>
        <dbReference type="ChEBI" id="CHEBI:30413"/>
    </cofactor>
</comment>
<keyword evidence="11" id="KW-1185">Reference proteome</keyword>
<keyword evidence="5 8" id="KW-0560">Oxidoreductase</keyword>
<dbReference type="InterPro" id="IPR036396">
    <property type="entry name" value="Cyt_P450_sf"/>
</dbReference>
<evidence type="ECO:0000256" key="3">
    <source>
        <dbReference type="ARBA" id="ARBA00022617"/>
    </source>
</evidence>
<keyword evidence="9" id="KW-0812">Transmembrane</keyword>
<evidence type="ECO:0000256" key="1">
    <source>
        <dbReference type="ARBA" id="ARBA00001971"/>
    </source>
</evidence>
<keyword evidence="6 7" id="KW-0408">Iron</keyword>
<dbReference type="Gene3D" id="1.10.630.10">
    <property type="entry name" value="Cytochrome P450"/>
    <property type="match status" value="1"/>
</dbReference>
<reference evidence="10" key="1">
    <citation type="journal article" date="2021" name="Nat. Commun.">
        <title>Genetic determinants of endophytism in the Arabidopsis root mycobiome.</title>
        <authorList>
            <person name="Mesny F."/>
            <person name="Miyauchi S."/>
            <person name="Thiergart T."/>
            <person name="Pickel B."/>
            <person name="Atanasova L."/>
            <person name="Karlsson M."/>
            <person name="Huettel B."/>
            <person name="Barry K.W."/>
            <person name="Haridas S."/>
            <person name="Chen C."/>
            <person name="Bauer D."/>
            <person name="Andreopoulos W."/>
            <person name="Pangilinan J."/>
            <person name="LaButti K."/>
            <person name="Riley R."/>
            <person name="Lipzen A."/>
            <person name="Clum A."/>
            <person name="Drula E."/>
            <person name="Henrissat B."/>
            <person name="Kohler A."/>
            <person name="Grigoriev I.V."/>
            <person name="Martin F.M."/>
            <person name="Hacquard S."/>
        </authorList>
    </citation>
    <scope>NUCLEOTIDE SEQUENCE</scope>
    <source>
        <strain evidence="10">MPI-CAGE-AT-0021</strain>
    </source>
</reference>
<comment type="similarity">
    <text evidence="2 8">Belongs to the cytochrome P450 family.</text>
</comment>
<dbReference type="PROSITE" id="PS00086">
    <property type="entry name" value="CYTOCHROME_P450"/>
    <property type="match status" value="1"/>
</dbReference>
<evidence type="ECO:0000256" key="7">
    <source>
        <dbReference type="PIRSR" id="PIRSR602401-1"/>
    </source>
</evidence>
<dbReference type="Proteomes" id="UP000717696">
    <property type="component" value="Unassembled WGS sequence"/>
</dbReference>
<accession>A0A9P9J2X8</accession>
<gene>
    <name evidence="10" type="ORF">B0J13DRAFT_473734</name>
</gene>
<comment type="caution">
    <text evidence="10">The sequence shown here is derived from an EMBL/GenBank/DDBJ whole genome shotgun (WGS) entry which is preliminary data.</text>
</comment>
<dbReference type="OrthoDB" id="1470350at2759"/>
<name>A0A9P9J2X8_9HYPO</name>
<evidence type="ECO:0000256" key="8">
    <source>
        <dbReference type="RuleBase" id="RU000461"/>
    </source>
</evidence>
<dbReference type="GO" id="GO:0016705">
    <property type="term" value="F:oxidoreductase activity, acting on paired donors, with incorporation or reduction of molecular oxygen"/>
    <property type="evidence" value="ECO:0007669"/>
    <property type="project" value="InterPro"/>
</dbReference>
<sequence length="484" mass="54073">MLAFDLPSHQVLSWLPVALIALYVVEILSRTFFGPLRRVPGPWATLLSSLPLRYQAIKARKVFWVHELHQKYGPVVRISPSEIDVADIEAFSEIHKIGSPFLKSPWYVMFRGAVNCFTCSDPKIHGRKRKTLARPFSKTSLRGNWEAVVVNLAKQTVAKMKEEATQGTTDLLKWWTFFATDVTGEVAFGEAFGLVESGQKPKYILDLESVNRARALRAEVAPLYNVLKTCTFGYFDPLGQADRNIERMSFDIMRNARLRQLPKANIISGVLNESDPEDRFSEREALLEAIMLVVAGSGTTAITLTYLCWAVMFNPAYQKRLEEELASVGQDFGDAQLEALPFLNAVVQETLRLYGAAPGGLPRTSPKGGCRLAGFYIPEGLTINTQAFSLHRDPLTYNDPLEFRPERYLDGKMDGKAVFAPFGSGSRTCLGIHLAYMELRLAAATFFRECAGVKLADVTTPESMEIVQYFLIAPKAQRCLVALR</sequence>
<feature type="transmembrane region" description="Helical" evidence="9">
    <location>
        <begin position="289"/>
        <end position="312"/>
    </location>
</feature>
<evidence type="ECO:0000256" key="9">
    <source>
        <dbReference type="SAM" id="Phobius"/>
    </source>
</evidence>
<keyword evidence="8 10" id="KW-0503">Monooxygenase</keyword>
<feature type="transmembrane region" description="Helical" evidence="9">
    <location>
        <begin position="12"/>
        <end position="33"/>
    </location>
</feature>
<dbReference type="SUPFAM" id="SSF48264">
    <property type="entry name" value="Cytochrome P450"/>
    <property type="match status" value="1"/>
</dbReference>
<keyword evidence="9" id="KW-0472">Membrane</keyword>
<organism evidence="10 11">
    <name type="scientific">Dactylonectria estremocensis</name>
    <dbReference type="NCBI Taxonomy" id="1079267"/>
    <lineage>
        <taxon>Eukaryota</taxon>
        <taxon>Fungi</taxon>
        <taxon>Dikarya</taxon>
        <taxon>Ascomycota</taxon>
        <taxon>Pezizomycotina</taxon>
        <taxon>Sordariomycetes</taxon>
        <taxon>Hypocreomycetidae</taxon>
        <taxon>Hypocreales</taxon>
        <taxon>Nectriaceae</taxon>
        <taxon>Dactylonectria</taxon>
    </lineage>
</organism>
<dbReference type="InterPro" id="IPR017972">
    <property type="entry name" value="Cyt_P450_CS"/>
</dbReference>
<evidence type="ECO:0000256" key="2">
    <source>
        <dbReference type="ARBA" id="ARBA00010617"/>
    </source>
</evidence>
<dbReference type="GO" id="GO:0020037">
    <property type="term" value="F:heme binding"/>
    <property type="evidence" value="ECO:0007669"/>
    <property type="project" value="InterPro"/>
</dbReference>
<dbReference type="PANTHER" id="PTHR24305">
    <property type="entry name" value="CYTOCHROME P450"/>
    <property type="match status" value="1"/>
</dbReference>
<keyword evidence="4 7" id="KW-0479">Metal-binding</keyword>
<evidence type="ECO:0000256" key="6">
    <source>
        <dbReference type="ARBA" id="ARBA00023004"/>
    </source>
</evidence>
<dbReference type="InterPro" id="IPR001128">
    <property type="entry name" value="Cyt_P450"/>
</dbReference>